<evidence type="ECO:0000313" key="6">
    <source>
        <dbReference type="Proteomes" id="UP001056384"/>
    </source>
</evidence>
<dbReference type="SMART" id="SM00248">
    <property type="entry name" value="ANK"/>
    <property type="match status" value="7"/>
</dbReference>
<dbReference type="Proteomes" id="UP001056384">
    <property type="component" value="Chromosome 2"/>
</dbReference>
<keyword evidence="1" id="KW-0677">Repeat</keyword>
<evidence type="ECO:0000259" key="4">
    <source>
        <dbReference type="PROSITE" id="PS50837"/>
    </source>
</evidence>
<dbReference type="PROSITE" id="PS50088">
    <property type="entry name" value="ANK_REPEAT"/>
    <property type="match status" value="4"/>
</dbReference>
<evidence type="ECO:0000256" key="2">
    <source>
        <dbReference type="PROSITE-ProRule" id="PRU00023"/>
    </source>
</evidence>
<dbReference type="InterPro" id="IPR010730">
    <property type="entry name" value="HET"/>
</dbReference>
<dbReference type="SUPFAM" id="SSF48403">
    <property type="entry name" value="Ankyrin repeat"/>
    <property type="match status" value="1"/>
</dbReference>
<dbReference type="AlphaFoldDB" id="A0A9Q9AT51"/>
<dbReference type="InterPro" id="IPR036770">
    <property type="entry name" value="Ankyrin_rpt-contain_sf"/>
</dbReference>
<dbReference type="PROSITE" id="PS50837">
    <property type="entry name" value="NACHT"/>
    <property type="match status" value="1"/>
</dbReference>
<name>A0A9Q9AT51_9PEZI</name>
<keyword evidence="2" id="KW-0040">ANK repeat</keyword>
<dbReference type="PROSITE" id="PS50297">
    <property type="entry name" value="ANK_REP_REGION"/>
    <property type="match status" value="3"/>
</dbReference>
<protein>
    <submittedName>
        <fullName evidence="5">NACHT nucleoside triphosphatase, heterokaryon incompatibility</fullName>
    </submittedName>
</protein>
<evidence type="ECO:0000256" key="3">
    <source>
        <dbReference type="SAM" id="MobiDB-lite"/>
    </source>
</evidence>
<dbReference type="InterPro" id="IPR002110">
    <property type="entry name" value="Ankyrin_rpt"/>
</dbReference>
<dbReference type="Pfam" id="PF06985">
    <property type="entry name" value="HET"/>
    <property type="match status" value="1"/>
</dbReference>
<feature type="repeat" description="ANK" evidence="2">
    <location>
        <begin position="808"/>
        <end position="837"/>
    </location>
</feature>
<dbReference type="Gene3D" id="1.25.40.20">
    <property type="entry name" value="Ankyrin repeat-containing domain"/>
    <property type="match status" value="2"/>
</dbReference>
<evidence type="ECO:0000256" key="1">
    <source>
        <dbReference type="ARBA" id="ARBA00022737"/>
    </source>
</evidence>
<dbReference type="PANTHER" id="PTHR10039:SF16">
    <property type="entry name" value="GPI INOSITOL-DEACYLASE"/>
    <property type="match status" value="1"/>
</dbReference>
<dbReference type="Pfam" id="PF13637">
    <property type="entry name" value="Ank_4"/>
    <property type="match status" value="1"/>
</dbReference>
<dbReference type="InterPro" id="IPR056884">
    <property type="entry name" value="NPHP3-like_N"/>
</dbReference>
<feature type="repeat" description="ANK" evidence="2">
    <location>
        <begin position="904"/>
        <end position="936"/>
    </location>
</feature>
<dbReference type="Pfam" id="PF12796">
    <property type="entry name" value="Ank_2"/>
    <property type="match status" value="1"/>
</dbReference>
<evidence type="ECO:0000313" key="5">
    <source>
        <dbReference type="EMBL" id="USW50276.1"/>
    </source>
</evidence>
<keyword evidence="6" id="KW-1185">Reference proteome</keyword>
<proteinExistence type="predicted"/>
<dbReference type="PANTHER" id="PTHR10039">
    <property type="entry name" value="AMELOGENIN"/>
    <property type="match status" value="1"/>
</dbReference>
<reference evidence="5" key="1">
    <citation type="submission" date="2022-06" db="EMBL/GenBank/DDBJ databases">
        <title>Complete genome sequences of two strains of the flax pathogen Septoria linicola.</title>
        <authorList>
            <person name="Lapalu N."/>
            <person name="Simon A."/>
            <person name="Demenou B."/>
            <person name="Paumier D."/>
            <person name="Guillot M.-P."/>
            <person name="Gout L."/>
            <person name="Valade R."/>
        </authorList>
    </citation>
    <scope>NUCLEOTIDE SEQUENCE</scope>
    <source>
        <strain evidence="5">SE15195</strain>
    </source>
</reference>
<dbReference type="SUPFAM" id="SSF52540">
    <property type="entry name" value="P-loop containing nucleoside triphosphate hydrolases"/>
    <property type="match status" value="1"/>
</dbReference>
<feature type="repeat" description="ANK" evidence="2">
    <location>
        <begin position="975"/>
        <end position="1002"/>
    </location>
</feature>
<dbReference type="EMBL" id="CP099419">
    <property type="protein sequence ID" value="USW50276.1"/>
    <property type="molecule type" value="Genomic_DNA"/>
</dbReference>
<dbReference type="InterPro" id="IPR007111">
    <property type="entry name" value="NACHT_NTPase"/>
</dbReference>
<dbReference type="Pfam" id="PF24883">
    <property type="entry name" value="NPHP3_N"/>
    <property type="match status" value="1"/>
</dbReference>
<feature type="repeat" description="ANK" evidence="2">
    <location>
        <begin position="937"/>
        <end position="969"/>
    </location>
</feature>
<dbReference type="InterPro" id="IPR027417">
    <property type="entry name" value="P-loop_NTPase"/>
</dbReference>
<feature type="domain" description="NACHT" evidence="4">
    <location>
        <begin position="299"/>
        <end position="442"/>
    </location>
</feature>
<dbReference type="Gene3D" id="3.40.50.300">
    <property type="entry name" value="P-loop containing nucleotide triphosphate hydrolases"/>
    <property type="match status" value="1"/>
</dbReference>
<gene>
    <name evidence="5" type="ORF">Slin15195_G035950</name>
</gene>
<feature type="region of interest" description="Disordered" evidence="3">
    <location>
        <begin position="617"/>
        <end position="643"/>
    </location>
</feature>
<sequence length="1002" mass="112762">MRLLNVHTLELEDFLHDVPHYVVASHRWALGDEATTQDVKNKRNMHKSGYQKVAGFARYVRERIDNIDWIWIDTCCVNQDSSQEVTEAVNSMFRWYTEAELCIAYLIDVVNADDKSEFRNSNWFQRGWTLQELLAPSLVIFVSQRWELIGHKGKHGWRIWDGDCVSLEPDIASITKIPEPVLRNYDDCKGLTTEEKLAWIGARETTREEDLSYCLLGIFNVAMPVIYGEGADSARQRLLRKIFKFSQQRDQFNRKVVNWFSPPDPWVNHASARRRHEDQTGAWLLDSKHYQHWKSSSSGHIWLYGKPGCGKTVLCSTVIEDIRPRYESSTNVGLGIYYFSFSDSQKQSYENLLFSLVVQLGWKEPAQSTLFQLYDKPNRSIPHAEVLETILTSAIKQFDEVFLLLDALDECAEDNEERRNLLDFLDRLAQANSNLKIFATSRLSMDIKASMEVLGAAPFHVDVHAVNADIRDYVKNELSRDRKLNGLDDRMKAMIRDTLAQKAEGMFRWAICQLQELKKLKSTKPKRLSEALTTLPRTLDETYERMLVRIEEMDRTDALTALRWLAFSHRPLTLGELVDASVTDPSGEGEVDSDNRGGVEDVLAMLSDLIIVDGDNERANTGKRTSSGHSSDAPGHDSLTARTYDDVSGTTRVRLAHFSVKEYLVSERILHSNAQYFHLRESREHHYIAQSCLSYGLHYSTSAERTGTPRDFTIFPLLEYAAQYWSYHSSLQDPVEIDRESRLLASDKLRREWLLVHQPDLKRARPFEDVEDIGCALYYAVYLKLDAVVHKLLSNGANVNAQGGFYGNALQAAAGEGHLETAKMLVKKGADINAQGGFYGNALRAALLVDHKTLAEMLIQSGADLSDLGSEGDYVLHAASSQDYENLATLLIYRRSGQSTPRSITNNVLQAASRAGHEKLVEMLLDKGADVNARGGYYGSALQAAAGEGHKGVAAMLIDRGADVNAGGGFFGNSLKAALREGHTELAEMLVDKGADVDLVQA</sequence>
<dbReference type="OrthoDB" id="1577640at2759"/>
<accession>A0A9Q9AT51</accession>
<organism evidence="5 6">
    <name type="scientific">Septoria linicola</name>
    <dbReference type="NCBI Taxonomy" id="215465"/>
    <lineage>
        <taxon>Eukaryota</taxon>
        <taxon>Fungi</taxon>
        <taxon>Dikarya</taxon>
        <taxon>Ascomycota</taxon>
        <taxon>Pezizomycotina</taxon>
        <taxon>Dothideomycetes</taxon>
        <taxon>Dothideomycetidae</taxon>
        <taxon>Mycosphaerellales</taxon>
        <taxon>Mycosphaerellaceae</taxon>
        <taxon>Septoria</taxon>
    </lineage>
</organism>